<evidence type="ECO:0000256" key="11">
    <source>
        <dbReference type="SAM" id="Coils"/>
    </source>
</evidence>
<dbReference type="GO" id="GO:0031514">
    <property type="term" value="C:motile cilium"/>
    <property type="evidence" value="ECO:0007669"/>
    <property type="project" value="UniProtKB-SubCell"/>
</dbReference>
<evidence type="ECO:0000259" key="12">
    <source>
        <dbReference type="Pfam" id="PF13851"/>
    </source>
</evidence>
<comment type="similarity">
    <text evidence="3">Belongs to the DRC4 family.</text>
</comment>
<dbReference type="Proteomes" id="UP000688137">
    <property type="component" value="Unassembled WGS sequence"/>
</dbReference>
<feature type="coiled-coil region" evidence="11">
    <location>
        <begin position="240"/>
        <end position="414"/>
    </location>
</feature>
<comment type="subcellular location">
    <subcellularLocation>
        <location evidence="1">Cell projection</location>
        <location evidence="1">Cilium</location>
        <location evidence="1">Flagellum</location>
    </subcellularLocation>
    <subcellularLocation>
        <location evidence="2">Cytoplasm</location>
        <location evidence="2">Cytoskeleton</location>
    </subcellularLocation>
</comment>
<keyword evidence="4" id="KW-0963">Cytoplasm</keyword>
<evidence type="ECO:0000256" key="10">
    <source>
        <dbReference type="ARBA" id="ARBA00023273"/>
    </source>
</evidence>
<dbReference type="PANTHER" id="PTHR31543:SF0">
    <property type="entry name" value="DYNEIN REGULATORY COMPLEX SUBUNIT 4"/>
    <property type="match status" value="1"/>
</dbReference>
<evidence type="ECO:0000256" key="1">
    <source>
        <dbReference type="ARBA" id="ARBA00004230"/>
    </source>
</evidence>
<reference evidence="13" key="1">
    <citation type="submission" date="2021-01" db="EMBL/GenBank/DDBJ databases">
        <authorList>
            <consortium name="Genoscope - CEA"/>
            <person name="William W."/>
        </authorList>
    </citation>
    <scope>NUCLEOTIDE SEQUENCE</scope>
</reference>
<protein>
    <recommendedName>
        <fullName evidence="12">Growth arrest-specific protein 8 domain-containing protein</fullName>
    </recommendedName>
</protein>
<keyword evidence="9" id="KW-0206">Cytoskeleton</keyword>
<organism evidence="13 14">
    <name type="scientific">Paramecium primaurelia</name>
    <dbReference type="NCBI Taxonomy" id="5886"/>
    <lineage>
        <taxon>Eukaryota</taxon>
        <taxon>Sar</taxon>
        <taxon>Alveolata</taxon>
        <taxon>Ciliophora</taxon>
        <taxon>Intramacronucleata</taxon>
        <taxon>Oligohymenophorea</taxon>
        <taxon>Peniculida</taxon>
        <taxon>Parameciidae</taxon>
        <taxon>Paramecium</taxon>
    </lineage>
</organism>
<dbReference type="EMBL" id="CAJJDM010000037">
    <property type="protein sequence ID" value="CAD8065733.1"/>
    <property type="molecule type" value="Genomic_DNA"/>
</dbReference>
<dbReference type="OMA" id="CEQPNIP"/>
<dbReference type="GO" id="GO:0031267">
    <property type="term" value="F:small GTPase binding"/>
    <property type="evidence" value="ECO:0007669"/>
    <property type="project" value="InterPro"/>
</dbReference>
<comment type="caution">
    <text evidence="13">The sequence shown here is derived from an EMBL/GenBank/DDBJ whole genome shotgun (WGS) entry which is preliminary data.</text>
</comment>
<accession>A0A8S1LK97</accession>
<dbReference type="InterPro" id="IPR025593">
    <property type="entry name" value="GAS8_dom"/>
</dbReference>
<dbReference type="PANTHER" id="PTHR31543">
    <property type="entry name" value="DYNEIN REGULATORY COMPLEX SUBUNIT 4"/>
    <property type="match status" value="1"/>
</dbReference>
<dbReference type="GO" id="GO:0005874">
    <property type="term" value="C:microtubule"/>
    <property type="evidence" value="ECO:0007669"/>
    <property type="project" value="UniProtKB-KW"/>
</dbReference>
<feature type="domain" description="Growth arrest-specific protein 8" evidence="12">
    <location>
        <begin position="216"/>
        <end position="415"/>
    </location>
</feature>
<keyword evidence="8" id="KW-0969">Cilium</keyword>
<dbReference type="InterPro" id="IPR039308">
    <property type="entry name" value="GAS8"/>
</dbReference>
<dbReference type="GO" id="GO:0005794">
    <property type="term" value="C:Golgi apparatus"/>
    <property type="evidence" value="ECO:0007669"/>
    <property type="project" value="TreeGrafter"/>
</dbReference>
<evidence type="ECO:0000256" key="5">
    <source>
        <dbReference type="ARBA" id="ARBA00022701"/>
    </source>
</evidence>
<keyword evidence="14" id="KW-1185">Reference proteome</keyword>
<keyword evidence="5" id="KW-0493">Microtubule</keyword>
<gene>
    <name evidence="13" type="ORF">PPRIM_AZ9-3.1.T0380047</name>
</gene>
<evidence type="ECO:0000256" key="9">
    <source>
        <dbReference type="ARBA" id="ARBA00023212"/>
    </source>
</evidence>
<feature type="coiled-coil region" evidence="11">
    <location>
        <begin position="23"/>
        <end position="212"/>
    </location>
</feature>
<sequence>MPPKPKPKKAPQEPEDEFTKMTAQELTQNLNIFRDKLTELKQKRNYIQMDRDMVQNFFSNCLSEIQELNIKIVNKETEAEQLEETHRIQLKSYLQKVKHLEYEQEKANDEIEKDGKEAHNLENDHFSKRSDEQKRQKTHLKKLQEEYENSYIHAIEKEEKNNKKTLDKSKQVFDETLKNMEEKYKMRLQKLKEELELRLKVEIHELEERKNLHINELINNHETAFAELKQYYNTITRENLELIKNQKEEIASINAKLQKNSKIIADMKAANNNIRIPLKQATEERDILKNALKQFSKHKMSLQNLQSKNTTLTEKYAELKHNSNDLNFKYDKLLREKQELEEKFERIAMEVKKHTDLQNNVLSQQLQNMQDGLEEKEVQLKTIVERTNMDPQMYQQLTIKIKESIEAKNQLIKNLRYSIHHATKAYNDSIRVYEAKLVEFGIPPEELGFQPLATITSSMPAGLVSQ</sequence>
<evidence type="ECO:0000256" key="8">
    <source>
        <dbReference type="ARBA" id="ARBA00023069"/>
    </source>
</evidence>
<dbReference type="Pfam" id="PF13851">
    <property type="entry name" value="GAS"/>
    <property type="match status" value="1"/>
</dbReference>
<evidence type="ECO:0000256" key="3">
    <source>
        <dbReference type="ARBA" id="ARBA00009859"/>
    </source>
</evidence>
<keyword evidence="10" id="KW-0966">Cell projection</keyword>
<evidence type="ECO:0000313" key="13">
    <source>
        <dbReference type="EMBL" id="CAD8065733.1"/>
    </source>
</evidence>
<name>A0A8S1LK97_PARPR</name>
<dbReference type="AlphaFoldDB" id="A0A8S1LK97"/>
<evidence type="ECO:0000256" key="2">
    <source>
        <dbReference type="ARBA" id="ARBA00004245"/>
    </source>
</evidence>
<dbReference type="GO" id="GO:0008017">
    <property type="term" value="F:microtubule binding"/>
    <property type="evidence" value="ECO:0007669"/>
    <property type="project" value="InterPro"/>
</dbReference>
<evidence type="ECO:0000313" key="14">
    <source>
        <dbReference type="Proteomes" id="UP000688137"/>
    </source>
</evidence>
<evidence type="ECO:0000256" key="6">
    <source>
        <dbReference type="ARBA" id="ARBA00022846"/>
    </source>
</evidence>
<evidence type="ECO:0000256" key="4">
    <source>
        <dbReference type="ARBA" id="ARBA00022490"/>
    </source>
</evidence>
<proteinExistence type="inferred from homology"/>
<keyword evidence="7 11" id="KW-0175">Coiled coil</keyword>
<keyword evidence="6" id="KW-0282">Flagellum</keyword>
<evidence type="ECO:0000256" key="7">
    <source>
        <dbReference type="ARBA" id="ARBA00023054"/>
    </source>
</evidence>
<dbReference type="GO" id="GO:0048870">
    <property type="term" value="P:cell motility"/>
    <property type="evidence" value="ECO:0007669"/>
    <property type="project" value="InterPro"/>
</dbReference>